<protein>
    <recommendedName>
        <fullName evidence="12">DUF421 domain-containing protein</fullName>
    </recommendedName>
</protein>
<evidence type="ECO:0000313" key="11">
    <source>
        <dbReference type="Proteomes" id="UP000188169"/>
    </source>
</evidence>
<feature type="transmembrane region" description="Helical" evidence="7">
    <location>
        <begin position="12"/>
        <end position="34"/>
    </location>
</feature>
<evidence type="ECO:0000256" key="7">
    <source>
        <dbReference type="SAM" id="Phobius"/>
    </source>
</evidence>
<evidence type="ECO:0000256" key="1">
    <source>
        <dbReference type="ARBA" id="ARBA00004651"/>
    </source>
</evidence>
<proteinExistence type="inferred from homology"/>
<feature type="domain" description="YetF C-terminal" evidence="8">
    <location>
        <begin position="94"/>
        <end position="165"/>
    </location>
</feature>
<keyword evidence="4 7" id="KW-0812">Transmembrane</keyword>
<dbReference type="Pfam" id="PF04239">
    <property type="entry name" value="DUF421"/>
    <property type="match status" value="1"/>
</dbReference>
<dbReference type="Gene3D" id="3.30.240.20">
    <property type="entry name" value="bsu07140 like domains"/>
    <property type="match status" value="1"/>
</dbReference>
<dbReference type="Pfam" id="PF20730">
    <property type="entry name" value="YetF_N"/>
    <property type="match status" value="1"/>
</dbReference>
<name>A0A1R4EII3_9GAMM</name>
<comment type="similarity">
    <text evidence="2">Belongs to the UPF0702 family.</text>
</comment>
<evidence type="ECO:0000313" key="10">
    <source>
        <dbReference type="EMBL" id="SJM38296.1"/>
    </source>
</evidence>
<reference evidence="11" key="1">
    <citation type="submission" date="2017-02" db="EMBL/GenBank/DDBJ databases">
        <authorList>
            <person name="Mornico D."/>
        </authorList>
    </citation>
    <scope>NUCLEOTIDE SEQUENCE [LARGE SCALE GENOMIC DNA]</scope>
</reference>
<keyword evidence="3" id="KW-1003">Cell membrane</keyword>
<dbReference type="OrthoDB" id="6538282at2"/>
<feature type="transmembrane region" description="Helical" evidence="7">
    <location>
        <begin position="46"/>
        <end position="65"/>
    </location>
</feature>
<dbReference type="AlphaFoldDB" id="A0A1R4EII3"/>
<evidence type="ECO:0008006" key="12">
    <source>
        <dbReference type="Google" id="ProtNLM"/>
    </source>
</evidence>
<dbReference type="STRING" id="1945520.A1019T_02286"/>
<evidence type="ECO:0000256" key="3">
    <source>
        <dbReference type="ARBA" id="ARBA00022475"/>
    </source>
</evidence>
<organism evidence="10 11">
    <name type="scientific">Psychrobacter pasteurii</name>
    <dbReference type="NCBI Taxonomy" id="1945520"/>
    <lineage>
        <taxon>Bacteria</taxon>
        <taxon>Pseudomonadati</taxon>
        <taxon>Pseudomonadota</taxon>
        <taxon>Gammaproteobacteria</taxon>
        <taxon>Moraxellales</taxon>
        <taxon>Moraxellaceae</taxon>
        <taxon>Psychrobacter</taxon>
    </lineage>
</organism>
<dbReference type="EMBL" id="FUGD01000138">
    <property type="protein sequence ID" value="SJM38296.1"/>
    <property type="molecule type" value="Genomic_DNA"/>
</dbReference>
<evidence type="ECO:0000256" key="6">
    <source>
        <dbReference type="ARBA" id="ARBA00023136"/>
    </source>
</evidence>
<dbReference type="PANTHER" id="PTHR34582:SF6">
    <property type="entry name" value="UPF0702 TRANSMEMBRANE PROTEIN YCAP"/>
    <property type="match status" value="1"/>
</dbReference>
<comment type="subcellular location">
    <subcellularLocation>
        <location evidence="1">Cell membrane</location>
        <topology evidence="1">Multi-pass membrane protein</topology>
    </subcellularLocation>
</comment>
<keyword evidence="6 7" id="KW-0472">Membrane</keyword>
<dbReference type="GO" id="GO:0005886">
    <property type="term" value="C:plasma membrane"/>
    <property type="evidence" value="ECO:0007669"/>
    <property type="project" value="UniProtKB-SubCell"/>
</dbReference>
<gene>
    <name evidence="10" type="ORF">A1019T_02286</name>
</gene>
<evidence type="ECO:0000256" key="5">
    <source>
        <dbReference type="ARBA" id="ARBA00022989"/>
    </source>
</evidence>
<evidence type="ECO:0000259" key="9">
    <source>
        <dbReference type="Pfam" id="PF20730"/>
    </source>
</evidence>
<feature type="domain" description="YetF-like N-terminal transmembrane" evidence="9">
    <location>
        <begin position="17"/>
        <end position="90"/>
    </location>
</feature>
<dbReference type="RefSeq" id="WP_077449653.1">
    <property type="nucleotide sequence ID" value="NZ_FUGD01000138.1"/>
</dbReference>
<evidence type="ECO:0000256" key="2">
    <source>
        <dbReference type="ARBA" id="ARBA00006448"/>
    </source>
</evidence>
<accession>A0A1R4EII3</accession>
<dbReference type="InterPro" id="IPR007353">
    <property type="entry name" value="DUF421"/>
</dbReference>
<dbReference type="Proteomes" id="UP000188169">
    <property type="component" value="Unassembled WGS sequence"/>
</dbReference>
<evidence type="ECO:0000256" key="4">
    <source>
        <dbReference type="ARBA" id="ARBA00022692"/>
    </source>
</evidence>
<dbReference type="PANTHER" id="PTHR34582">
    <property type="entry name" value="UPF0702 TRANSMEMBRANE PROTEIN YCAP"/>
    <property type="match status" value="1"/>
</dbReference>
<evidence type="ECO:0000259" key="8">
    <source>
        <dbReference type="Pfam" id="PF04239"/>
    </source>
</evidence>
<sequence length="227" mass="26088">MDWANIFILDTTWAFAAEIAVRVTVMFIMIILFLRFTGKRGVRQLSIFELTIILSLGSIAGDPMFTKDLPLIQALLIMSIVICLYRLCTWLMMKYQPFEDLLEGTSLYIVEDGLLVLEKIEGGEMSHDEFFTEMRMQGVEHLGQVRVGLLETTGDFSLLLYPHDQVRYGLPLFPKQYKLVDQINADEYYACMYCGYVDKPLKVDQPCGRCQNKCIGWAKAINNKIIR</sequence>
<dbReference type="InterPro" id="IPR023090">
    <property type="entry name" value="UPF0702_alpha/beta_dom_sf"/>
</dbReference>
<keyword evidence="11" id="KW-1185">Reference proteome</keyword>
<dbReference type="InterPro" id="IPR048454">
    <property type="entry name" value="YetF_N"/>
</dbReference>
<feature type="transmembrane region" description="Helical" evidence="7">
    <location>
        <begin position="71"/>
        <end position="88"/>
    </location>
</feature>
<keyword evidence="5 7" id="KW-1133">Transmembrane helix</keyword>